<dbReference type="GO" id="GO:0005886">
    <property type="term" value="C:plasma membrane"/>
    <property type="evidence" value="ECO:0007669"/>
    <property type="project" value="TreeGrafter"/>
</dbReference>
<feature type="repeat" description="ANK" evidence="3">
    <location>
        <begin position="31"/>
        <end position="63"/>
    </location>
</feature>
<gene>
    <name evidence="4" type="ORF">ZIOFF_039500</name>
</gene>
<dbReference type="SUPFAM" id="SSF48403">
    <property type="entry name" value="Ankyrin repeat"/>
    <property type="match status" value="1"/>
</dbReference>
<dbReference type="PANTHER" id="PTHR24186">
    <property type="entry name" value="PROTEIN PHOSPHATASE 1 REGULATORY SUBUNIT"/>
    <property type="match status" value="1"/>
</dbReference>
<dbReference type="Pfam" id="PF12796">
    <property type="entry name" value="Ank_2"/>
    <property type="match status" value="1"/>
</dbReference>
<dbReference type="Gene3D" id="1.25.40.20">
    <property type="entry name" value="Ankyrin repeat-containing domain"/>
    <property type="match status" value="1"/>
</dbReference>
<evidence type="ECO:0000313" key="5">
    <source>
        <dbReference type="Proteomes" id="UP000734854"/>
    </source>
</evidence>
<keyword evidence="2 3" id="KW-0040">ANK repeat</keyword>
<evidence type="ECO:0000256" key="2">
    <source>
        <dbReference type="ARBA" id="ARBA00023043"/>
    </source>
</evidence>
<keyword evidence="5" id="KW-1185">Reference proteome</keyword>
<sequence length="131" mass="14481">MKVGGSAEMFSERRIQLKRVMREGVQRSDASKSTPLHFAAASGDAVMLLLLLQRDASAGFLQDEEGLAIIHIAASVGSLNLIKEILAYCPDALEQKNNKRKQLCSCGRREEESKGSEVRSQFFLLCQRAPQ</sequence>
<dbReference type="PROSITE" id="PS50088">
    <property type="entry name" value="ANK_REPEAT"/>
    <property type="match status" value="1"/>
</dbReference>
<dbReference type="SMART" id="SM00248">
    <property type="entry name" value="ANK"/>
    <property type="match status" value="2"/>
</dbReference>
<name>A0A8J5G764_ZINOF</name>
<protein>
    <submittedName>
        <fullName evidence="4">Uncharacterized protein</fullName>
    </submittedName>
</protein>
<reference evidence="4 5" key="1">
    <citation type="submission" date="2020-08" db="EMBL/GenBank/DDBJ databases">
        <title>Plant Genome Project.</title>
        <authorList>
            <person name="Zhang R.-G."/>
        </authorList>
    </citation>
    <scope>NUCLEOTIDE SEQUENCE [LARGE SCALE GENOMIC DNA]</scope>
    <source>
        <tissue evidence="4">Rhizome</tissue>
    </source>
</reference>
<comment type="caution">
    <text evidence="4">The sequence shown here is derived from an EMBL/GenBank/DDBJ whole genome shotgun (WGS) entry which is preliminary data.</text>
</comment>
<proteinExistence type="predicted"/>
<accession>A0A8J5G764</accession>
<dbReference type="AlphaFoldDB" id="A0A8J5G764"/>
<dbReference type="InterPro" id="IPR002110">
    <property type="entry name" value="Ankyrin_rpt"/>
</dbReference>
<dbReference type="InterPro" id="IPR036770">
    <property type="entry name" value="Ankyrin_rpt-contain_sf"/>
</dbReference>
<evidence type="ECO:0000256" key="3">
    <source>
        <dbReference type="PROSITE-ProRule" id="PRU00023"/>
    </source>
</evidence>
<dbReference type="Proteomes" id="UP000734854">
    <property type="component" value="Unassembled WGS sequence"/>
</dbReference>
<evidence type="ECO:0000256" key="1">
    <source>
        <dbReference type="ARBA" id="ARBA00022737"/>
    </source>
</evidence>
<evidence type="ECO:0000313" key="4">
    <source>
        <dbReference type="EMBL" id="KAG6499709.1"/>
    </source>
</evidence>
<dbReference type="PROSITE" id="PS50297">
    <property type="entry name" value="ANK_REP_REGION"/>
    <property type="match status" value="1"/>
</dbReference>
<keyword evidence="1" id="KW-0677">Repeat</keyword>
<organism evidence="4 5">
    <name type="scientific">Zingiber officinale</name>
    <name type="common">Ginger</name>
    <name type="synonym">Amomum zingiber</name>
    <dbReference type="NCBI Taxonomy" id="94328"/>
    <lineage>
        <taxon>Eukaryota</taxon>
        <taxon>Viridiplantae</taxon>
        <taxon>Streptophyta</taxon>
        <taxon>Embryophyta</taxon>
        <taxon>Tracheophyta</taxon>
        <taxon>Spermatophyta</taxon>
        <taxon>Magnoliopsida</taxon>
        <taxon>Liliopsida</taxon>
        <taxon>Zingiberales</taxon>
        <taxon>Zingiberaceae</taxon>
        <taxon>Zingiber</taxon>
    </lineage>
</organism>
<dbReference type="EMBL" id="JACMSC010000011">
    <property type="protein sequence ID" value="KAG6499709.1"/>
    <property type="molecule type" value="Genomic_DNA"/>
</dbReference>
<dbReference type="PANTHER" id="PTHR24186:SF50">
    <property type="entry name" value="ANKYRIN REPEAT-CONTAINING PROTEIN ITN1-LIKE ISOFORM X1"/>
    <property type="match status" value="1"/>
</dbReference>